<dbReference type="GO" id="GO:0007234">
    <property type="term" value="P:osmosensory signaling via phosphorelay pathway"/>
    <property type="evidence" value="ECO:0007669"/>
    <property type="project" value="TreeGrafter"/>
</dbReference>
<evidence type="ECO:0000313" key="6">
    <source>
        <dbReference type="EMBL" id="MXV21025.1"/>
    </source>
</evidence>
<dbReference type="InterPro" id="IPR035965">
    <property type="entry name" value="PAS-like_dom_sf"/>
</dbReference>
<comment type="caution">
    <text evidence="6">The sequence shown here is derived from an EMBL/GenBank/DDBJ whole genome shotgun (WGS) entry which is preliminary data.</text>
</comment>
<organism evidence="6 7">
    <name type="scientific">Deinococcus xianganensis</name>
    <dbReference type="NCBI Taxonomy" id="1507289"/>
    <lineage>
        <taxon>Bacteria</taxon>
        <taxon>Thermotogati</taxon>
        <taxon>Deinococcota</taxon>
        <taxon>Deinococci</taxon>
        <taxon>Deinococcales</taxon>
        <taxon>Deinococcaceae</taxon>
        <taxon>Deinococcus</taxon>
    </lineage>
</organism>
<dbReference type="InterPro" id="IPR050351">
    <property type="entry name" value="BphY/WalK/GraS-like"/>
</dbReference>
<comment type="catalytic activity">
    <reaction evidence="1">
        <text>ATP + protein L-histidine = ADP + protein N-phospho-L-histidine.</text>
        <dbReference type="EC" id="2.7.13.3"/>
    </reaction>
</comment>
<name>A0A6I4YTR5_9DEIO</name>
<reference evidence="6 7" key="1">
    <citation type="submission" date="2019-11" db="EMBL/GenBank/DDBJ databases">
        <title>Genome sequence of Deinococcus xianganensis Y35, AI-2 producing algicidal bacterium, isolated from lake water.</title>
        <authorList>
            <person name="Li Y."/>
        </authorList>
    </citation>
    <scope>NUCLEOTIDE SEQUENCE [LARGE SCALE GENOMIC DNA]</scope>
    <source>
        <strain evidence="6 7">Y35</strain>
    </source>
</reference>
<dbReference type="Gene3D" id="3.30.450.40">
    <property type="match status" value="1"/>
</dbReference>
<evidence type="ECO:0000313" key="7">
    <source>
        <dbReference type="Proteomes" id="UP000430519"/>
    </source>
</evidence>
<sequence>MNPLALFPPAWQTVDWYRTPLGAMDQWPSVLRTTLNVISGCTFPMAVIWGREQLLLYNSSFSNLLGAKHPGGLGRPTRDVWPIDAAILRHVWEGETVTLENHPCPLTRRGYPEETYFTLSYSPVRDEPGAVCGMLVTALETTAQVLAVRRADALRRHAEALGNVLTMAALHHLIGTFHPGEDLPFIHLHVAGDASFPAALRGVLTGRHPHVLPWQHGAREGRLAMVVPVEGMRAGEALGVLVMGLNEHVPLDDAYRSFLLQYARQAEAALGRVQSHDHLALHRTLEVERAALASFMDFMEAVDAETDIEFLVRKAVDVLKARYPGATVGYSSGHPAHEATPGGERFAVLSTLGTAHPYSQVSVVIEMPSGAQPDRHLTARLVYGEPEAGGVLTLTLPNHGEWTALDRSVLQAVGRGLKLSLSRAMIVRGLAEEREALMAFMQFTERTADTSDIHTLAMQAAEVMRTTLPVESAVYLERTETCWVARDLTGVTDDRVAHLLEAGLPLTEPTLEQAVSRREATYLEHGTVPAYGAAHPYRTVALYPLFPPEHPVGLLGMGSVDRSAWSARDRAVFQAVGNSFRLALERSAYLEHIKRQRERLADLNVELGHVIAQAALTLDAPAQYLSRLLQEHPSGEPLAGEGLLFDPATLQDEVNRLKGAARDFQVLADLDTHALNRELVPLREVFGAARQQSGAAGVTWSIEALPIVRTDAALLRQAVETLLTFTLSPTRGTQFVSVRSQEMENEVRVIVEDDGVGLSGEEASTLFDLTVRTGQRVPLMEGGGLGQVRRLLARQGGWAWAEARLSGATLVLALPKDEDVHRLEELFQDDELP</sequence>
<evidence type="ECO:0000256" key="3">
    <source>
        <dbReference type="ARBA" id="ARBA00022679"/>
    </source>
</evidence>
<dbReference type="SUPFAM" id="SSF55781">
    <property type="entry name" value="GAF domain-like"/>
    <property type="match status" value="1"/>
</dbReference>
<accession>A0A6I4YTR5</accession>
<dbReference type="GO" id="GO:0004673">
    <property type="term" value="F:protein histidine kinase activity"/>
    <property type="evidence" value="ECO:0007669"/>
    <property type="project" value="UniProtKB-EC"/>
</dbReference>
<dbReference type="EMBL" id="WVHK01000069">
    <property type="protein sequence ID" value="MXV21025.1"/>
    <property type="molecule type" value="Genomic_DNA"/>
</dbReference>
<gene>
    <name evidence="6" type="ORF">GLX28_15445</name>
</gene>
<dbReference type="InterPro" id="IPR003594">
    <property type="entry name" value="HATPase_dom"/>
</dbReference>
<evidence type="ECO:0000256" key="1">
    <source>
        <dbReference type="ARBA" id="ARBA00000085"/>
    </source>
</evidence>
<feature type="domain" description="Histidine kinase/HSP90-like ATPase" evidence="5">
    <location>
        <begin position="710"/>
        <end position="818"/>
    </location>
</feature>
<dbReference type="InterPro" id="IPR036890">
    <property type="entry name" value="HATPase_C_sf"/>
</dbReference>
<keyword evidence="3" id="KW-0808">Transferase</keyword>
<dbReference type="Gene3D" id="3.30.450.20">
    <property type="entry name" value="PAS domain"/>
    <property type="match status" value="1"/>
</dbReference>
<proteinExistence type="predicted"/>
<dbReference type="Gene3D" id="3.30.565.10">
    <property type="entry name" value="Histidine kinase-like ATPase, C-terminal domain"/>
    <property type="match status" value="1"/>
</dbReference>
<dbReference type="Proteomes" id="UP000430519">
    <property type="component" value="Unassembled WGS sequence"/>
</dbReference>
<dbReference type="PANTHER" id="PTHR42878:SF14">
    <property type="entry name" value="OSMOLARITY TWO-COMPONENT SYSTEM PROTEIN SSK1"/>
    <property type="match status" value="1"/>
</dbReference>
<dbReference type="SUPFAM" id="SSF55874">
    <property type="entry name" value="ATPase domain of HSP90 chaperone/DNA topoisomerase II/histidine kinase"/>
    <property type="match status" value="1"/>
</dbReference>
<dbReference type="PANTHER" id="PTHR42878">
    <property type="entry name" value="TWO-COMPONENT HISTIDINE KINASE"/>
    <property type="match status" value="1"/>
</dbReference>
<protein>
    <recommendedName>
        <fullName evidence="2">histidine kinase</fullName>
        <ecNumber evidence="2">2.7.13.3</ecNumber>
    </recommendedName>
</protein>
<evidence type="ECO:0000259" key="5">
    <source>
        <dbReference type="SMART" id="SM00387"/>
    </source>
</evidence>
<keyword evidence="7" id="KW-1185">Reference proteome</keyword>
<dbReference type="GO" id="GO:0030295">
    <property type="term" value="F:protein kinase activator activity"/>
    <property type="evidence" value="ECO:0007669"/>
    <property type="project" value="TreeGrafter"/>
</dbReference>
<evidence type="ECO:0000256" key="4">
    <source>
        <dbReference type="ARBA" id="ARBA00022777"/>
    </source>
</evidence>
<dbReference type="AlphaFoldDB" id="A0A6I4YTR5"/>
<dbReference type="GO" id="GO:0000156">
    <property type="term" value="F:phosphorelay response regulator activity"/>
    <property type="evidence" value="ECO:0007669"/>
    <property type="project" value="TreeGrafter"/>
</dbReference>
<dbReference type="SUPFAM" id="SSF55785">
    <property type="entry name" value="PYP-like sensor domain (PAS domain)"/>
    <property type="match status" value="1"/>
</dbReference>
<dbReference type="SMART" id="SM00387">
    <property type="entry name" value="HATPase_c"/>
    <property type="match status" value="1"/>
</dbReference>
<dbReference type="InterPro" id="IPR029016">
    <property type="entry name" value="GAF-like_dom_sf"/>
</dbReference>
<evidence type="ECO:0000256" key="2">
    <source>
        <dbReference type="ARBA" id="ARBA00012438"/>
    </source>
</evidence>
<dbReference type="Pfam" id="PF02518">
    <property type="entry name" value="HATPase_c"/>
    <property type="match status" value="1"/>
</dbReference>
<dbReference type="RefSeq" id="WP_160980993.1">
    <property type="nucleotide sequence ID" value="NZ_WVHK01000069.1"/>
</dbReference>
<keyword evidence="4" id="KW-0418">Kinase</keyword>
<dbReference type="EC" id="2.7.13.3" evidence="2"/>